<organism evidence="2 3">
    <name type="scientific">Cesiribacter andamanensis AMV16</name>
    <dbReference type="NCBI Taxonomy" id="1279009"/>
    <lineage>
        <taxon>Bacteria</taxon>
        <taxon>Pseudomonadati</taxon>
        <taxon>Bacteroidota</taxon>
        <taxon>Cytophagia</taxon>
        <taxon>Cytophagales</taxon>
        <taxon>Cesiribacteraceae</taxon>
        <taxon>Cesiribacter</taxon>
    </lineage>
</organism>
<dbReference type="Proteomes" id="UP000011910">
    <property type="component" value="Unassembled WGS sequence"/>
</dbReference>
<proteinExistence type="predicted"/>
<gene>
    <name evidence="2" type="ORF">ADICEAN_03956</name>
</gene>
<protein>
    <recommendedName>
        <fullName evidence="4">DUF3575 domain-containing protein</fullName>
    </recommendedName>
</protein>
<feature type="chain" id="PRO_5004081518" description="DUF3575 domain-containing protein" evidence="1">
    <location>
        <begin position="23"/>
        <end position="207"/>
    </location>
</feature>
<comment type="caution">
    <text evidence="2">The sequence shown here is derived from an EMBL/GenBank/DDBJ whole genome shotgun (WGS) entry which is preliminary data.</text>
</comment>
<evidence type="ECO:0000313" key="2">
    <source>
        <dbReference type="EMBL" id="EMR00927.1"/>
    </source>
</evidence>
<dbReference type="OrthoDB" id="658990at2"/>
<accession>M7N0T6</accession>
<keyword evidence="1" id="KW-0732">Signal</keyword>
<dbReference type="EMBL" id="AODQ01000167">
    <property type="protein sequence ID" value="EMR00927.1"/>
    <property type="molecule type" value="Genomic_DNA"/>
</dbReference>
<dbReference type="RefSeq" id="WP_009197333.1">
    <property type="nucleotide sequence ID" value="NZ_AODQ01000167.1"/>
</dbReference>
<reference evidence="2 3" key="1">
    <citation type="journal article" date="2013" name="Genome Announc.">
        <title>Draft Genome Sequence of Cesiribacter andamanensis Strain AMV16T, Isolated from a Soil Sample from a Mud Volcano in the Andaman Islands, India.</title>
        <authorList>
            <person name="Shivaji S."/>
            <person name="Ara S."/>
            <person name="Begum Z."/>
            <person name="Srinivas T.N."/>
            <person name="Singh A."/>
            <person name="Kumar Pinnaka A."/>
        </authorList>
    </citation>
    <scope>NUCLEOTIDE SEQUENCE [LARGE SCALE GENOMIC DNA]</scope>
    <source>
        <strain evidence="2 3">AMV16</strain>
    </source>
</reference>
<feature type="signal peptide" evidence="1">
    <location>
        <begin position="1"/>
        <end position="22"/>
    </location>
</feature>
<evidence type="ECO:0000313" key="3">
    <source>
        <dbReference type="Proteomes" id="UP000011910"/>
    </source>
</evidence>
<name>M7N0T6_9BACT</name>
<sequence>MKKIALITLLVGLCLAMLPAQAQRYMKKDIILNAGTSFFLINLDPSNGYAEHSSIPPLTLNVEFGLSNEFALGPYIGYFGRSYKNPGFTDRFGVYSFGARGTYHAVNLLNDLFYTGLDEERIDIYATFILGYELYRWSFEDPNRDDGIKASDGGLVFGPLLGIRFYPGKNKRLAFLPRGGAVPLVMLLPALRLALSRGTAGKPCICC</sequence>
<evidence type="ECO:0008006" key="4">
    <source>
        <dbReference type="Google" id="ProtNLM"/>
    </source>
</evidence>
<keyword evidence="3" id="KW-1185">Reference proteome</keyword>
<evidence type="ECO:0000256" key="1">
    <source>
        <dbReference type="SAM" id="SignalP"/>
    </source>
</evidence>
<dbReference type="AlphaFoldDB" id="M7N0T6"/>